<dbReference type="CDD" id="cd02557">
    <property type="entry name" value="PseudoU_synth_ScRIB2"/>
    <property type="match status" value="1"/>
</dbReference>
<dbReference type="Proteomes" id="UP000590412">
    <property type="component" value="Unassembled WGS sequence"/>
</dbReference>
<name>A0A8X7NP94_CANPA</name>
<reference evidence="2" key="1">
    <citation type="submission" date="2020-03" db="EMBL/GenBank/DDBJ databases">
        <title>FDA dAtabase for Regulatory Grade micrObial Sequences (FDA-ARGOS): Supporting development and validation of Infectious Disease Dx tests.</title>
        <authorList>
            <person name="Campos J."/>
            <person name="Goldberg B."/>
            <person name="Tallon L."/>
            <person name="Sadzewicz L."/>
            <person name="Vavikolanu K."/>
            <person name="Mehta A."/>
            <person name="Aluvathingal J."/>
            <person name="Nadendla S."/>
            <person name="Nandy P."/>
            <person name="Geyer C."/>
            <person name="Yan Y."/>
            <person name="Sichtig H."/>
        </authorList>
    </citation>
    <scope>NUCLEOTIDE SEQUENCE [LARGE SCALE GENOMIC DNA]</scope>
    <source>
        <strain evidence="2">FDAARGOS_652</strain>
    </source>
</reference>
<gene>
    <name evidence="2" type="ORF">FOB60_000866</name>
</gene>
<protein>
    <submittedName>
        <fullName evidence="2">RNA pseudouridylate synthase family protein</fullName>
    </submittedName>
</protein>
<evidence type="ECO:0000313" key="3">
    <source>
        <dbReference type="Proteomes" id="UP000590412"/>
    </source>
</evidence>
<dbReference type="GO" id="GO:0000455">
    <property type="term" value="P:enzyme-directed rRNA pseudouridine synthesis"/>
    <property type="evidence" value="ECO:0007669"/>
    <property type="project" value="TreeGrafter"/>
</dbReference>
<dbReference type="AlphaFoldDB" id="A0A8X7NP94"/>
<comment type="caution">
    <text evidence="2">The sequence shown here is derived from an EMBL/GenBank/DDBJ whole genome shotgun (WGS) entry which is preliminary data.</text>
</comment>
<dbReference type="InterPro" id="IPR020103">
    <property type="entry name" value="PsdUridine_synth_cat_dom_sf"/>
</dbReference>
<dbReference type="InterPro" id="IPR050188">
    <property type="entry name" value="RluA_PseudoU_synthase"/>
</dbReference>
<evidence type="ECO:0000313" key="2">
    <source>
        <dbReference type="EMBL" id="KAF6059284.1"/>
    </source>
</evidence>
<evidence type="ECO:0000259" key="1">
    <source>
        <dbReference type="Pfam" id="PF00849"/>
    </source>
</evidence>
<dbReference type="GO" id="GO:0003723">
    <property type="term" value="F:RNA binding"/>
    <property type="evidence" value="ECO:0007669"/>
    <property type="project" value="InterPro"/>
</dbReference>
<dbReference type="EMBL" id="JABWAB010000001">
    <property type="protein sequence ID" value="KAF6059284.1"/>
    <property type="molecule type" value="Genomic_DNA"/>
</dbReference>
<dbReference type="PROSITE" id="PS01129">
    <property type="entry name" value="PSI_RLU"/>
    <property type="match status" value="1"/>
</dbReference>
<accession>A0A8X7NP94</accession>
<dbReference type="PANTHER" id="PTHR21600">
    <property type="entry name" value="MITOCHONDRIAL RNA PSEUDOURIDINE SYNTHASE"/>
    <property type="match status" value="1"/>
</dbReference>
<proteinExistence type="predicted"/>
<feature type="domain" description="Pseudouridine synthase RsuA/RluA-like" evidence="1">
    <location>
        <begin position="144"/>
        <end position="295"/>
    </location>
</feature>
<sequence>MDGLCKPRQYKIFKDAFFTPALTFPSQPLMPKYVFENGLRKVLPYYVNYQTHAKQRWVGRTLLDTYINDFGESAESVIKDIEQCKLYIVSNVGTSLPSESLTGFDVLSSRKVESKDVIHHLKHKHEPAIPWHGEIPIVYEDEEIIVVNKPSGIPTHPSGNYNCNTLSEVVKDMYGFDSIWTCHRLDKVTSGILILCKSRNSAVKFSNLLQDKRNRVRKVYLARVKGEFPVGKQIYNCPIFAVNMNGYLQPGDLKNLQADTTTIFQSIKYSKILDESVVKCQPISGKFHQIRIHLRNLGFPISNDHFYNPDETSKTYFAKSKLELELYEKLFQSHPEFKFTAASDDLLNIPKTINLLNIINYNANPIIQEQLMELKHSHSVDLKSRKSTICPECERPLFDEDYVANSSIYLHAYTFEYDDSRFETEFPPWANIC</sequence>
<dbReference type="SUPFAM" id="SSF55120">
    <property type="entry name" value="Pseudouridine synthase"/>
    <property type="match status" value="1"/>
</dbReference>
<dbReference type="InterPro" id="IPR006224">
    <property type="entry name" value="PsdUridine_synth_RluA-like_CS"/>
</dbReference>
<dbReference type="GO" id="GO:0009982">
    <property type="term" value="F:pseudouridine synthase activity"/>
    <property type="evidence" value="ECO:0007669"/>
    <property type="project" value="InterPro"/>
</dbReference>
<dbReference type="InterPro" id="IPR006145">
    <property type="entry name" value="PsdUridine_synth_RsuA/RluA"/>
</dbReference>
<organism evidence="2 3">
    <name type="scientific">Candida parapsilosis</name>
    <name type="common">Yeast</name>
    <dbReference type="NCBI Taxonomy" id="5480"/>
    <lineage>
        <taxon>Eukaryota</taxon>
        <taxon>Fungi</taxon>
        <taxon>Dikarya</taxon>
        <taxon>Ascomycota</taxon>
        <taxon>Saccharomycotina</taxon>
        <taxon>Pichiomycetes</taxon>
        <taxon>Debaryomycetaceae</taxon>
        <taxon>Candida/Lodderomyces clade</taxon>
        <taxon>Candida</taxon>
    </lineage>
</organism>
<dbReference type="Pfam" id="PF00849">
    <property type="entry name" value="PseudoU_synth_2"/>
    <property type="match status" value="1"/>
</dbReference>
<dbReference type="Gene3D" id="3.30.2350.10">
    <property type="entry name" value="Pseudouridine synthase"/>
    <property type="match status" value="1"/>
</dbReference>
<dbReference type="PANTHER" id="PTHR21600:SF40">
    <property type="entry name" value="PSEUDOURIDYLATE SYNTHASE RPUSD2"/>
    <property type="match status" value="1"/>
</dbReference>
<dbReference type="OrthoDB" id="424794at2759"/>